<evidence type="ECO:0000259" key="5">
    <source>
        <dbReference type="PROSITE" id="PS50865"/>
    </source>
</evidence>
<organism evidence="6 7">
    <name type="scientific">Hydnomerulius pinastri MD-312</name>
    <dbReference type="NCBI Taxonomy" id="994086"/>
    <lineage>
        <taxon>Eukaryota</taxon>
        <taxon>Fungi</taxon>
        <taxon>Dikarya</taxon>
        <taxon>Basidiomycota</taxon>
        <taxon>Agaricomycotina</taxon>
        <taxon>Agaricomycetes</taxon>
        <taxon>Agaricomycetidae</taxon>
        <taxon>Boletales</taxon>
        <taxon>Boletales incertae sedis</taxon>
        <taxon>Leucogyrophana</taxon>
    </lineage>
</organism>
<dbReference type="OrthoDB" id="3040823at2759"/>
<dbReference type="SUPFAM" id="SSF144232">
    <property type="entry name" value="HIT/MYND zinc finger-like"/>
    <property type="match status" value="1"/>
</dbReference>
<evidence type="ECO:0000256" key="2">
    <source>
        <dbReference type="ARBA" id="ARBA00022771"/>
    </source>
</evidence>
<dbReference type="AlphaFoldDB" id="A0A0C9VGT1"/>
<keyword evidence="1" id="KW-0479">Metal-binding</keyword>
<keyword evidence="2 4" id="KW-0863">Zinc-finger</keyword>
<name>A0A0C9VGT1_9AGAM</name>
<evidence type="ECO:0000256" key="1">
    <source>
        <dbReference type="ARBA" id="ARBA00022723"/>
    </source>
</evidence>
<dbReference type="EMBL" id="KN839845">
    <property type="protein sequence ID" value="KIJ64794.1"/>
    <property type="molecule type" value="Genomic_DNA"/>
</dbReference>
<dbReference type="PROSITE" id="PS50865">
    <property type="entry name" value="ZF_MYND_2"/>
    <property type="match status" value="1"/>
</dbReference>
<reference evidence="6 7" key="1">
    <citation type="submission" date="2014-04" db="EMBL/GenBank/DDBJ databases">
        <title>Evolutionary Origins and Diversification of the Mycorrhizal Mutualists.</title>
        <authorList>
            <consortium name="DOE Joint Genome Institute"/>
            <consortium name="Mycorrhizal Genomics Consortium"/>
            <person name="Kohler A."/>
            <person name="Kuo A."/>
            <person name="Nagy L.G."/>
            <person name="Floudas D."/>
            <person name="Copeland A."/>
            <person name="Barry K.W."/>
            <person name="Cichocki N."/>
            <person name="Veneault-Fourrey C."/>
            <person name="LaButti K."/>
            <person name="Lindquist E.A."/>
            <person name="Lipzen A."/>
            <person name="Lundell T."/>
            <person name="Morin E."/>
            <person name="Murat C."/>
            <person name="Riley R."/>
            <person name="Ohm R."/>
            <person name="Sun H."/>
            <person name="Tunlid A."/>
            <person name="Henrissat B."/>
            <person name="Grigoriev I.V."/>
            <person name="Hibbett D.S."/>
            <person name="Martin F."/>
        </authorList>
    </citation>
    <scope>NUCLEOTIDE SEQUENCE [LARGE SCALE GENOMIC DNA]</scope>
    <source>
        <strain evidence="6 7">MD-312</strain>
    </source>
</reference>
<dbReference type="InterPro" id="IPR002893">
    <property type="entry name" value="Znf_MYND"/>
</dbReference>
<evidence type="ECO:0000256" key="3">
    <source>
        <dbReference type="ARBA" id="ARBA00022833"/>
    </source>
</evidence>
<accession>A0A0C9VGT1</accession>
<feature type="domain" description="MYND-type" evidence="5">
    <location>
        <begin position="441"/>
        <end position="483"/>
    </location>
</feature>
<evidence type="ECO:0000256" key="4">
    <source>
        <dbReference type="PROSITE-ProRule" id="PRU00134"/>
    </source>
</evidence>
<gene>
    <name evidence="6" type="ORF">HYDPIDRAFT_187668</name>
</gene>
<feature type="non-terminal residue" evidence="6">
    <location>
        <position position="597"/>
    </location>
</feature>
<dbReference type="HOGENOM" id="CLU_027660_0_0_1"/>
<evidence type="ECO:0000313" key="7">
    <source>
        <dbReference type="Proteomes" id="UP000053820"/>
    </source>
</evidence>
<dbReference type="Pfam" id="PF01753">
    <property type="entry name" value="zf-MYND"/>
    <property type="match status" value="1"/>
</dbReference>
<dbReference type="Gene3D" id="6.10.140.2220">
    <property type="match status" value="1"/>
</dbReference>
<sequence>MPLPRSKLKAKGKAKPSLSSEFSELDDWLRTAQRDDIQAIPAIQAIVPLALRSDFPDKSYERVVEVLLSKFDSQKMINLPRGAECNLIATLAMVALQAIVLLFQQQPERREEVTTRRVLRAWGDLWAWIVFMNEEVVHGSVDMESRVRACTAIVCFLEAITQIKPIFQVLLSTTGKSSALTLMLKLWVLGADAPFMHYRSLGIFVAHPLLDLLRKVLNDLRFDWDKNIISPLGGNVESIVKIAMKYLRDELSQPTIDARNAGACVSLLSALSDHDPFLFAFLSHGSVSAVTQVLYRTTTLPSESDHNWITHTIDESCLYLMIACEAPDGATWVHQTVDAQLLPTLLAASKWLPRSLASTHKEYFLLLSDVIPKYLIYVTVIRAVRKAITVIDGLRLEDNLDKAGDIWKAWCDFKSCVASRLEAKESYDRSTMGVLCSNKECPLGARPSSYKKMSRCAQCNRAQYCSKECQKVHWTKGGHKANCQRWDAPQKGEGASSLSLQDNTYAIRIALEDIKAHATELLRSKKAQKIGRALIIVDHTYHPAKLSIHSLNAIHERDDPLPSQWDRMVSQAAFFGPETAIYRVIIPAGEACRRYAG</sequence>
<keyword evidence="7" id="KW-1185">Reference proteome</keyword>
<proteinExistence type="predicted"/>
<dbReference type="GO" id="GO:0008270">
    <property type="term" value="F:zinc ion binding"/>
    <property type="evidence" value="ECO:0007669"/>
    <property type="project" value="UniProtKB-KW"/>
</dbReference>
<dbReference type="Proteomes" id="UP000053820">
    <property type="component" value="Unassembled WGS sequence"/>
</dbReference>
<protein>
    <recommendedName>
        <fullName evidence="5">MYND-type domain-containing protein</fullName>
    </recommendedName>
</protein>
<keyword evidence="3" id="KW-0862">Zinc</keyword>
<evidence type="ECO:0000313" key="6">
    <source>
        <dbReference type="EMBL" id="KIJ64794.1"/>
    </source>
</evidence>